<name>A0A375YWC9_MYCSH</name>
<dbReference type="Pfam" id="PF18621">
    <property type="entry name" value="Rv3651-like_middle"/>
    <property type="match status" value="1"/>
</dbReference>
<sequence>MPRDWLLVETLGDEPAVVALGRQLKNLVPISAFLRRNPHLAAIQTAIAESMKTGESLVSITPKSDRVIRTEPVLMSDGRMHGVHVWSGPARVEPLERPIPGPLKWDMTVGIATDTRESLTNNGKNPEVEDTDGRAFAENWPARELKPNESKVLALAVNPEPGRTLCATWDATDWQGNPIRVAFVARNLVEPGPDGRDHLIARGMNWRADPAEQAESNNGLAERILHGLAQPGVHRALIELNNWTLLKWLDEPCPFYDWRRSARNAPRIYPGDEPRLAAMIDQFGEGAACGVLRMPGHGDAWVPVHVTVNRVELAERTYAGLVTLRLPTDAELAAAKLD</sequence>
<feature type="domain" description="Rv3651-like C-terminal" evidence="3">
    <location>
        <begin position="220"/>
        <end position="335"/>
    </location>
</feature>
<dbReference type="Pfam" id="PF18007">
    <property type="entry name" value="Rv3651-like_N"/>
    <property type="match status" value="1"/>
</dbReference>
<dbReference type="InterPro" id="IPR048578">
    <property type="entry name" value="Rv3651-like_C"/>
</dbReference>
<dbReference type="EMBL" id="UEGW01000001">
    <property type="protein sequence ID" value="SRX93253.1"/>
    <property type="molecule type" value="Genomic_DNA"/>
</dbReference>
<dbReference type="InterPro" id="IPR041439">
    <property type="entry name" value="Rv3651-like_middle"/>
</dbReference>
<reference evidence="4 5" key="1">
    <citation type="submission" date="2018-05" db="EMBL/GenBank/DDBJ databases">
        <authorList>
            <consortium name="IHU Genomes"/>
        </authorList>
    </citation>
    <scope>NUCLEOTIDE SEQUENCE [LARGE SCALE GENOMIC DNA]</scope>
    <source>
        <strain evidence="4 5">P7336</strain>
    </source>
</reference>
<keyword evidence="5" id="KW-1185">Reference proteome</keyword>
<evidence type="ECO:0000259" key="1">
    <source>
        <dbReference type="Pfam" id="PF18007"/>
    </source>
</evidence>
<feature type="domain" description="Rv3651-like middle" evidence="2">
    <location>
        <begin position="99"/>
        <end position="208"/>
    </location>
</feature>
<dbReference type="Pfam" id="PF21043">
    <property type="entry name" value="Rv3651-like_C"/>
    <property type="match status" value="1"/>
</dbReference>
<dbReference type="AlphaFoldDB" id="A0A375YWC9"/>
<gene>
    <name evidence="4" type="ORF">MSP7336_01489</name>
</gene>
<dbReference type="InterPro" id="IPR041458">
    <property type="entry name" value="Rv3651-like_N"/>
</dbReference>
<evidence type="ECO:0008006" key="6">
    <source>
        <dbReference type="Google" id="ProtNLM"/>
    </source>
</evidence>
<feature type="domain" description="Rv3651-like N-terminal" evidence="1">
    <location>
        <begin position="4"/>
        <end position="94"/>
    </location>
</feature>
<dbReference type="RefSeq" id="WP_113963406.1">
    <property type="nucleotide sequence ID" value="NZ_UEGW01000001.1"/>
</dbReference>
<evidence type="ECO:0000259" key="2">
    <source>
        <dbReference type="Pfam" id="PF18621"/>
    </source>
</evidence>
<proteinExistence type="predicted"/>
<organism evidence="4 5">
    <name type="scientific">Mycobacterium shimoidei</name>
    <dbReference type="NCBI Taxonomy" id="29313"/>
    <lineage>
        <taxon>Bacteria</taxon>
        <taxon>Bacillati</taxon>
        <taxon>Actinomycetota</taxon>
        <taxon>Actinomycetes</taxon>
        <taxon>Mycobacteriales</taxon>
        <taxon>Mycobacteriaceae</taxon>
        <taxon>Mycobacterium</taxon>
    </lineage>
</organism>
<evidence type="ECO:0000313" key="5">
    <source>
        <dbReference type="Proteomes" id="UP000252015"/>
    </source>
</evidence>
<dbReference type="Proteomes" id="UP000252015">
    <property type="component" value="Unassembled WGS sequence"/>
</dbReference>
<accession>A0A375YWC9</accession>
<evidence type="ECO:0000313" key="4">
    <source>
        <dbReference type="EMBL" id="SRX93253.1"/>
    </source>
</evidence>
<protein>
    <recommendedName>
        <fullName evidence="6">Rv3651-like N-terminal domain-containing protein</fullName>
    </recommendedName>
</protein>
<evidence type="ECO:0000259" key="3">
    <source>
        <dbReference type="Pfam" id="PF21043"/>
    </source>
</evidence>